<evidence type="ECO:0000259" key="2">
    <source>
        <dbReference type="PROSITE" id="PS50011"/>
    </source>
</evidence>
<organism evidence="3 4">
    <name type="scientific">Glutinoglossum americanum</name>
    <dbReference type="NCBI Taxonomy" id="1670608"/>
    <lineage>
        <taxon>Eukaryota</taxon>
        <taxon>Fungi</taxon>
        <taxon>Dikarya</taxon>
        <taxon>Ascomycota</taxon>
        <taxon>Pezizomycotina</taxon>
        <taxon>Geoglossomycetes</taxon>
        <taxon>Geoglossales</taxon>
        <taxon>Geoglossaceae</taxon>
        <taxon>Glutinoglossum</taxon>
    </lineage>
</organism>
<feature type="compositionally biased region" description="Acidic residues" evidence="1">
    <location>
        <begin position="780"/>
        <end position="791"/>
    </location>
</feature>
<dbReference type="GO" id="GO:0005737">
    <property type="term" value="C:cytoplasm"/>
    <property type="evidence" value="ECO:0007669"/>
    <property type="project" value="TreeGrafter"/>
</dbReference>
<evidence type="ECO:0000313" key="4">
    <source>
        <dbReference type="Proteomes" id="UP000698800"/>
    </source>
</evidence>
<dbReference type="Proteomes" id="UP000698800">
    <property type="component" value="Unassembled WGS sequence"/>
</dbReference>
<accession>A0A9P8IBK4</accession>
<dbReference type="GO" id="GO:0006409">
    <property type="term" value="P:tRNA export from nucleus"/>
    <property type="evidence" value="ECO:0007669"/>
    <property type="project" value="TreeGrafter"/>
</dbReference>
<dbReference type="Pfam" id="PF00069">
    <property type="entry name" value="Pkinase"/>
    <property type="match status" value="1"/>
</dbReference>
<dbReference type="PANTHER" id="PTHR12984:SF3">
    <property type="entry name" value="N-TERMINAL KINASE-LIKE PROTEIN"/>
    <property type="match status" value="1"/>
</dbReference>
<dbReference type="Gene3D" id="1.10.510.10">
    <property type="entry name" value="Transferase(Phosphotransferase) domain 1"/>
    <property type="match status" value="1"/>
</dbReference>
<reference evidence="3" key="1">
    <citation type="submission" date="2021-03" db="EMBL/GenBank/DDBJ databases">
        <title>Comparative genomics and phylogenomic investigation of the class Geoglossomycetes provide insights into ecological specialization and systematics.</title>
        <authorList>
            <person name="Melie T."/>
            <person name="Pirro S."/>
            <person name="Miller A.N."/>
            <person name="Quandt A."/>
        </authorList>
    </citation>
    <scope>NUCLEOTIDE SEQUENCE</scope>
    <source>
        <strain evidence="3">GBOQ0MN5Z8</strain>
    </source>
</reference>
<feature type="region of interest" description="Disordered" evidence="1">
    <location>
        <begin position="678"/>
        <end position="697"/>
    </location>
</feature>
<feature type="compositionally biased region" description="Polar residues" evidence="1">
    <location>
        <begin position="743"/>
        <end position="765"/>
    </location>
</feature>
<dbReference type="InterPro" id="IPR000719">
    <property type="entry name" value="Prot_kinase_dom"/>
</dbReference>
<dbReference type="AlphaFoldDB" id="A0A9P8IBK4"/>
<dbReference type="PANTHER" id="PTHR12984">
    <property type="entry name" value="SCY1-RELATED S/T PROTEIN KINASE-LIKE"/>
    <property type="match status" value="1"/>
</dbReference>
<feature type="compositionally biased region" description="Polar residues" evidence="1">
    <location>
        <begin position="681"/>
        <end position="690"/>
    </location>
</feature>
<dbReference type="InterPro" id="IPR011009">
    <property type="entry name" value="Kinase-like_dom_sf"/>
</dbReference>
<name>A0A9P8IBK4_9PEZI</name>
<feature type="region of interest" description="Disordered" evidence="1">
    <location>
        <begin position="592"/>
        <end position="657"/>
    </location>
</feature>
<dbReference type="InterPro" id="IPR011989">
    <property type="entry name" value="ARM-like"/>
</dbReference>
<dbReference type="SMART" id="SM00220">
    <property type="entry name" value="S_TKc"/>
    <property type="match status" value="1"/>
</dbReference>
<feature type="compositionally biased region" description="Polar residues" evidence="1">
    <location>
        <begin position="639"/>
        <end position="648"/>
    </location>
</feature>
<dbReference type="EMBL" id="JAGHQL010000015">
    <property type="protein sequence ID" value="KAH0544690.1"/>
    <property type="molecule type" value="Genomic_DNA"/>
</dbReference>
<evidence type="ECO:0000256" key="1">
    <source>
        <dbReference type="SAM" id="MobiDB-lite"/>
    </source>
</evidence>
<keyword evidence="4" id="KW-1185">Reference proteome</keyword>
<feature type="region of interest" description="Disordered" evidence="1">
    <location>
        <begin position="714"/>
        <end position="791"/>
    </location>
</feature>
<feature type="domain" description="Protein kinase" evidence="2">
    <location>
        <begin position="20"/>
        <end position="271"/>
    </location>
</feature>
<dbReference type="Gene3D" id="1.25.10.10">
    <property type="entry name" value="Leucine-rich Repeat Variant"/>
    <property type="match status" value="1"/>
</dbReference>
<dbReference type="InterPro" id="IPR016024">
    <property type="entry name" value="ARM-type_fold"/>
</dbReference>
<evidence type="ECO:0000313" key="3">
    <source>
        <dbReference type="EMBL" id="KAH0544690.1"/>
    </source>
</evidence>
<dbReference type="InterPro" id="IPR051177">
    <property type="entry name" value="CIK-Related_Protein"/>
</dbReference>
<gene>
    <name evidence="3" type="ORF">FGG08_001195</name>
</gene>
<dbReference type="SUPFAM" id="SSF56112">
    <property type="entry name" value="Protein kinase-like (PK-like)"/>
    <property type="match status" value="1"/>
</dbReference>
<dbReference type="GO" id="GO:0005524">
    <property type="term" value="F:ATP binding"/>
    <property type="evidence" value="ECO:0007669"/>
    <property type="project" value="InterPro"/>
</dbReference>
<comment type="caution">
    <text evidence="3">The sequence shown here is derived from an EMBL/GenBank/DDBJ whole genome shotgun (WGS) entry which is preliminary data.</text>
</comment>
<feature type="compositionally biased region" description="Polar residues" evidence="1">
    <location>
        <begin position="595"/>
        <end position="604"/>
    </location>
</feature>
<proteinExistence type="predicted"/>
<protein>
    <recommendedName>
        <fullName evidence="2">Protein kinase domain-containing protein</fullName>
    </recommendedName>
</protein>
<sequence length="791" mass="86155">MDFLKSAVASAISKGPSFPYSFGDRVDVGGSIWTLFNGTKREDGSNCSIFSFDVVANKSRLPLARNAVKKLRTLRHPGVVKVLDTVETDTYIYVATERLTPLGWNVRRKSLSTEVIKWGLCGVAKTLKFINDEASSVHGNVRVSSIFTGESGEWKLGGFELLSSMKDDEAVIYNYAGLVPESNRYAPPEVGKSGWDTIKRHPITAVDAYSFGTLIYEVFNGAFTNSEQIALAKNIPPSMQQSYKRLTNTNPKARLSISHFLEQGSRNGSFFDTPLIHATQGIESLGMKDEQEREEFLSELDELSDDFPEEFFKLKVLPELLKSLEFGGGGPKVFSVVMKIAMKLSDDEYDARITPVIVRLFASPDRAMRVCLLDNLPLMIERLPQKVVNDQIFPQMVTGFLDVAPMVREQTVKAILTIIVKLSDRTINGELLKYLAKTSNDDQPGIRTNTTICLGKIAKNLGSSTRQKVLAAAFTRSLKDPFVHARNAALMALAATSDVFTDEDCANRILPAVCPSLIDREKLVRDQANKTLEIYLQRIRKYGLTLPETAIPPSGGSEASVLSVPRMGTPQSDTSWAGWAISSFTNKLAAASGDIQPTPNSASSRVKDNRSTALPSASDVTRATSSAKPASTLHRQPIASPQPTSTHNSQEDHTTNKDDFAAWGDMEEDSFFDASTEIHPASSSTTTNIGSAKANFDDGGEPDFAGWLSAQAQAKPKTHLPKGLVRPSTASSIRPGAGIRSTAAGSISNAASAKQTIVNPKSNPKTARKTVDTKPKDQGWTDDDGWGDGWE</sequence>
<dbReference type="GO" id="GO:0004672">
    <property type="term" value="F:protein kinase activity"/>
    <property type="evidence" value="ECO:0007669"/>
    <property type="project" value="InterPro"/>
</dbReference>
<dbReference type="PROSITE" id="PS50011">
    <property type="entry name" value="PROTEIN_KINASE_DOM"/>
    <property type="match status" value="1"/>
</dbReference>
<dbReference type="SUPFAM" id="SSF48371">
    <property type="entry name" value="ARM repeat"/>
    <property type="match status" value="1"/>
</dbReference>
<dbReference type="OrthoDB" id="447103at2759"/>
<dbReference type="Gene3D" id="3.30.200.20">
    <property type="entry name" value="Phosphorylase Kinase, domain 1"/>
    <property type="match status" value="1"/>
</dbReference>
<feature type="compositionally biased region" description="Polar residues" evidence="1">
    <location>
        <begin position="611"/>
        <end position="629"/>
    </location>
</feature>
<feature type="compositionally biased region" description="Basic and acidic residues" evidence="1">
    <location>
        <begin position="769"/>
        <end position="779"/>
    </location>
</feature>